<dbReference type="Proteomes" id="UP000192917">
    <property type="component" value="Unassembled WGS sequence"/>
</dbReference>
<dbReference type="InterPro" id="IPR052373">
    <property type="entry name" value="Gamma-glu_amide_hydrolase"/>
</dbReference>
<dbReference type="RefSeq" id="WP_085127380.1">
    <property type="nucleotide sequence ID" value="NZ_FWZX01000056.1"/>
</dbReference>
<dbReference type="AlphaFoldDB" id="A0A1Y6CY39"/>
<dbReference type="InterPro" id="IPR017932">
    <property type="entry name" value="GATase_2_dom"/>
</dbReference>
<dbReference type="EMBL" id="FWZX01000056">
    <property type="protein sequence ID" value="SMF84487.1"/>
    <property type="molecule type" value="Genomic_DNA"/>
</dbReference>
<dbReference type="InterPro" id="IPR029055">
    <property type="entry name" value="Ntn_hydrolases_N"/>
</dbReference>
<dbReference type="STRING" id="560819.SAMN05428998_1567"/>
<dbReference type="Gene3D" id="3.60.20.10">
    <property type="entry name" value="Glutamine Phosphoribosylpyrophosphate, subunit 1, domain 1"/>
    <property type="match status" value="1"/>
</dbReference>
<keyword evidence="1 3" id="KW-0315">Glutamine amidotransferase</keyword>
<proteinExistence type="predicted"/>
<name>A0A1Y6CY39_9PROT</name>
<organism evidence="3 4">
    <name type="scientific">Tistlia consotensis USBA 355</name>
    <dbReference type="NCBI Taxonomy" id="560819"/>
    <lineage>
        <taxon>Bacteria</taxon>
        <taxon>Pseudomonadati</taxon>
        <taxon>Pseudomonadota</taxon>
        <taxon>Alphaproteobacteria</taxon>
        <taxon>Rhodospirillales</taxon>
        <taxon>Rhodovibrionaceae</taxon>
        <taxon>Tistlia</taxon>
    </lineage>
</organism>
<dbReference type="PANTHER" id="PTHR43187">
    <property type="entry name" value="GLUTAMINE AMIDOTRANSFERASE DUG3-RELATED"/>
    <property type="match status" value="1"/>
</dbReference>
<evidence type="ECO:0000259" key="2">
    <source>
        <dbReference type="PROSITE" id="PS51278"/>
    </source>
</evidence>
<dbReference type="CDD" id="cd01908">
    <property type="entry name" value="YafJ"/>
    <property type="match status" value="1"/>
</dbReference>
<evidence type="ECO:0000313" key="4">
    <source>
        <dbReference type="Proteomes" id="UP000192917"/>
    </source>
</evidence>
<dbReference type="PANTHER" id="PTHR43187:SF1">
    <property type="entry name" value="GLUTAMINE AMIDOTRANSFERASE DUG3-RELATED"/>
    <property type="match status" value="1"/>
</dbReference>
<protein>
    <submittedName>
        <fullName evidence="3">Glutamine amidotransferase</fullName>
    </submittedName>
</protein>
<reference evidence="3 4" key="1">
    <citation type="submission" date="2017-04" db="EMBL/GenBank/DDBJ databases">
        <authorList>
            <person name="Afonso C.L."/>
            <person name="Miller P.J."/>
            <person name="Scott M.A."/>
            <person name="Spackman E."/>
            <person name="Goraichik I."/>
            <person name="Dimitrov K.M."/>
            <person name="Suarez D.L."/>
            <person name="Swayne D.E."/>
        </authorList>
    </citation>
    <scope>NUCLEOTIDE SEQUENCE [LARGE SCALE GENOMIC DNA]</scope>
    <source>
        <strain evidence="3 4">USBA 355</strain>
    </source>
</reference>
<dbReference type="InterPro" id="IPR026869">
    <property type="entry name" value="EgtC-like"/>
</dbReference>
<dbReference type="Pfam" id="PF13230">
    <property type="entry name" value="GATase_4"/>
    <property type="match status" value="1"/>
</dbReference>
<evidence type="ECO:0000313" key="3">
    <source>
        <dbReference type="EMBL" id="SMF84487.1"/>
    </source>
</evidence>
<keyword evidence="4" id="KW-1185">Reference proteome</keyword>
<gene>
    <name evidence="3" type="ORF">SAMN05428998_1567</name>
</gene>
<keyword evidence="3" id="KW-0808">Transferase</keyword>
<sequence length="263" mass="28666">MCRWTVHAGEPVFLEQLVLEPCHSLIAQSLHAREAKAETNGDGFGLGWYGERPEPGLYREILPAWSDANLRSLCRQLRARLFFAHVRASTGTATARANCHPFASGRWLFMHNGQIGGYERIRRKVEAMIPDALYPQRHGTTDSEALFLAIAGRGLDDDPVGAVLGGLAEIEALMAGAGIEEPLRFTAALSDGERVYGFRYSSDDRAPTLYFRDFPSGTVLASEPLDIERACWHAVPPNSLVSLRLGGVPEIAPLALAPLSSVA</sequence>
<dbReference type="SUPFAM" id="SSF56235">
    <property type="entry name" value="N-terminal nucleophile aminohydrolases (Ntn hydrolases)"/>
    <property type="match status" value="1"/>
</dbReference>
<dbReference type="GO" id="GO:0016740">
    <property type="term" value="F:transferase activity"/>
    <property type="evidence" value="ECO:0007669"/>
    <property type="project" value="UniProtKB-KW"/>
</dbReference>
<feature type="domain" description="Glutamine amidotransferase type-2" evidence="2">
    <location>
        <begin position="2"/>
        <end position="263"/>
    </location>
</feature>
<accession>A0A1Y6CY39</accession>
<dbReference type="PROSITE" id="PS51278">
    <property type="entry name" value="GATASE_TYPE_2"/>
    <property type="match status" value="1"/>
</dbReference>
<evidence type="ECO:0000256" key="1">
    <source>
        <dbReference type="ARBA" id="ARBA00022962"/>
    </source>
</evidence>